<evidence type="ECO:0000313" key="1">
    <source>
        <dbReference type="EMBL" id="VEI23985.1"/>
    </source>
</evidence>
<sequence length="210" mass="24342">MGFYKDESDDAFFPAIYITEDKVLERQAQALRDKGWAVIEIHCKNILASQDPQAGALEIIRAVKFSHKLPDDNYMTWTQEIISDLDWLDLSKGVFVILKDYDVLFTPWSGPEEFEAKWMAQHLQTVDDTLRYRHSQFAYGDYDPPYVLYGMEVSREKLDTVLEFFEGRATIIEGFDEDNPGEEYPPLVEYRQKVVGGWLGMTVDSEDTED</sequence>
<dbReference type="AlphaFoldDB" id="A0A7Z9A595"/>
<protein>
    <submittedName>
        <fullName evidence="1">Uncharacterized protein</fullName>
    </submittedName>
</protein>
<dbReference type="RefSeq" id="WP_126500436.1">
    <property type="nucleotide sequence ID" value="NZ_LR134479.1"/>
</dbReference>
<reference evidence="1 2" key="1">
    <citation type="submission" date="2018-12" db="EMBL/GenBank/DDBJ databases">
        <authorList>
            <consortium name="Pathogen Informatics"/>
        </authorList>
    </citation>
    <scope>NUCLEOTIDE SEQUENCE [LARGE SCALE GENOMIC DNA]</scope>
    <source>
        <strain evidence="1 2">NCTC10207</strain>
    </source>
</reference>
<organism evidence="1 2">
    <name type="scientific">Rothia aeria</name>
    <dbReference type="NCBI Taxonomy" id="172042"/>
    <lineage>
        <taxon>Bacteria</taxon>
        <taxon>Bacillati</taxon>
        <taxon>Actinomycetota</taxon>
        <taxon>Actinomycetes</taxon>
        <taxon>Micrococcales</taxon>
        <taxon>Micrococcaceae</taxon>
        <taxon>Rothia</taxon>
    </lineage>
</organism>
<proteinExistence type="predicted"/>
<dbReference type="EMBL" id="LR134479">
    <property type="protein sequence ID" value="VEI23985.1"/>
    <property type="molecule type" value="Genomic_DNA"/>
</dbReference>
<accession>A0A7Z9A595</accession>
<evidence type="ECO:0000313" key="2">
    <source>
        <dbReference type="Proteomes" id="UP000282386"/>
    </source>
</evidence>
<dbReference type="Proteomes" id="UP000282386">
    <property type="component" value="Chromosome"/>
</dbReference>
<name>A0A7Z9A595_9MICC</name>
<gene>
    <name evidence="1" type="ORF">NCTC10207_01840</name>
</gene>